<protein>
    <recommendedName>
        <fullName evidence="4">inositol-phosphate phosphatase</fullName>
        <ecNumber evidence="4">3.1.3.25</ecNumber>
    </recommendedName>
</protein>
<gene>
    <name evidence="9" type="ORF">HA237_02700</name>
</gene>
<dbReference type="InterPro" id="IPR000760">
    <property type="entry name" value="Inositol_monophosphatase-like"/>
</dbReference>
<proteinExistence type="inferred from homology"/>
<dbReference type="GO" id="GO:0007165">
    <property type="term" value="P:signal transduction"/>
    <property type="evidence" value="ECO:0007669"/>
    <property type="project" value="TreeGrafter"/>
</dbReference>
<dbReference type="GO" id="GO:0008934">
    <property type="term" value="F:inositol monophosphate 1-phosphatase activity"/>
    <property type="evidence" value="ECO:0007669"/>
    <property type="project" value="InterPro"/>
</dbReference>
<accession>A0A7J4IWU9</accession>
<dbReference type="PANTHER" id="PTHR20854">
    <property type="entry name" value="INOSITOL MONOPHOSPHATASE"/>
    <property type="match status" value="1"/>
</dbReference>
<feature type="binding site" evidence="8">
    <location>
        <position position="210"/>
    </location>
    <ligand>
        <name>Mg(2+)</name>
        <dbReference type="ChEBI" id="CHEBI:18420"/>
        <label>1</label>
        <note>catalytic</note>
    </ligand>
</feature>
<evidence type="ECO:0000256" key="3">
    <source>
        <dbReference type="ARBA" id="ARBA00009759"/>
    </source>
</evidence>
<dbReference type="FunFam" id="3.30.540.10:FF:000004">
    <property type="entry name" value="Inositol-1-monophosphatase"/>
    <property type="match status" value="1"/>
</dbReference>
<dbReference type="GO" id="GO:0046872">
    <property type="term" value="F:metal ion binding"/>
    <property type="evidence" value="ECO:0007669"/>
    <property type="project" value="UniProtKB-KW"/>
</dbReference>
<evidence type="ECO:0000313" key="10">
    <source>
        <dbReference type="Proteomes" id="UP000577419"/>
    </source>
</evidence>
<dbReference type="PROSITE" id="PS00630">
    <property type="entry name" value="IMP_2"/>
    <property type="match status" value="1"/>
</dbReference>
<feature type="binding site" evidence="8">
    <location>
        <position position="66"/>
    </location>
    <ligand>
        <name>Mg(2+)</name>
        <dbReference type="ChEBI" id="CHEBI:18420"/>
        <label>1</label>
        <note>catalytic</note>
    </ligand>
</feature>
<dbReference type="InterPro" id="IPR020550">
    <property type="entry name" value="Inositol_monophosphatase_CS"/>
</dbReference>
<dbReference type="PRINTS" id="PR01959">
    <property type="entry name" value="SBIMPHPHTASE"/>
</dbReference>
<evidence type="ECO:0000313" key="9">
    <source>
        <dbReference type="EMBL" id="HIH08257.1"/>
    </source>
</evidence>
<dbReference type="PANTHER" id="PTHR20854:SF4">
    <property type="entry name" value="INOSITOL-1-MONOPHOSPHATASE-RELATED"/>
    <property type="match status" value="1"/>
</dbReference>
<dbReference type="Proteomes" id="UP000577419">
    <property type="component" value="Unassembled WGS sequence"/>
</dbReference>
<dbReference type="PRINTS" id="PR00377">
    <property type="entry name" value="IMPHPHTASES"/>
</dbReference>
<name>A0A7J4IWU9_9ARCH</name>
<comment type="similarity">
    <text evidence="3">Belongs to the inositol monophosphatase superfamily.</text>
</comment>
<dbReference type="GO" id="GO:0006020">
    <property type="term" value="P:inositol metabolic process"/>
    <property type="evidence" value="ECO:0007669"/>
    <property type="project" value="TreeGrafter"/>
</dbReference>
<dbReference type="GO" id="GO:0046854">
    <property type="term" value="P:phosphatidylinositol phosphate biosynthetic process"/>
    <property type="evidence" value="ECO:0007669"/>
    <property type="project" value="InterPro"/>
</dbReference>
<evidence type="ECO:0000256" key="8">
    <source>
        <dbReference type="PIRSR" id="PIRSR600760-2"/>
    </source>
</evidence>
<keyword evidence="7 8" id="KW-0460">Magnesium</keyword>
<comment type="caution">
    <text evidence="9">The sequence shown here is derived from an EMBL/GenBank/DDBJ whole genome shotgun (WGS) entry which is preliminary data.</text>
</comment>
<organism evidence="9 10">
    <name type="scientific">Candidatus Iainarchaeum sp</name>
    <dbReference type="NCBI Taxonomy" id="3101447"/>
    <lineage>
        <taxon>Archaea</taxon>
        <taxon>Candidatus Iainarchaeota</taxon>
        <taxon>Candidatus Iainarchaeia</taxon>
        <taxon>Candidatus Iainarchaeales</taxon>
        <taxon>Candidatus Iainarchaeaceae</taxon>
        <taxon>Candidatus Iainarchaeum</taxon>
    </lineage>
</organism>
<dbReference type="SUPFAM" id="SSF56655">
    <property type="entry name" value="Carbohydrate phosphatase"/>
    <property type="match status" value="1"/>
</dbReference>
<evidence type="ECO:0000256" key="5">
    <source>
        <dbReference type="ARBA" id="ARBA00022723"/>
    </source>
</evidence>
<dbReference type="InterPro" id="IPR020583">
    <property type="entry name" value="Inositol_monoP_metal-BS"/>
</dbReference>
<keyword evidence="6" id="KW-0378">Hydrolase</keyword>
<dbReference type="PROSITE" id="PS00629">
    <property type="entry name" value="IMP_1"/>
    <property type="match status" value="1"/>
</dbReference>
<reference evidence="10" key="1">
    <citation type="journal article" date="2020" name="bioRxiv">
        <title>A rank-normalized archaeal taxonomy based on genome phylogeny resolves widespread incomplete and uneven classifications.</title>
        <authorList>
            <person name="Rinke C."/>
            <person name="Chuvochina M."/>
            <person name="Mussig A.J."/>
            <person name="Chaumeil P.-A."/>
            <person name="Waite D.W."/>
            <person name="Whitman W.B."/>
            <person name="Parks D.H."/>
            <person name="Hugenholtz P."/>
        </authorList>
    </citation>
    <scope>NUCLEOTIDE SEQUENCE [LARGE SCALE GENOMIC DNA]</scope>
</reference>
<evidence type="ECO:0000256" key="4">
    <source>
        <dbReference type="ARBA" id="ARBA00013106"/>
    </source>
</evidence>
<feature type="binding site" evidence="8">
    <location>
        <position position="82"/>
    </location>
    <ligand>
        <name>Mg(2+)</name>
        <dbReference type="ChEBI" id="CHEBI:18420"/>
        <label>1</label>
        <note>catalytic</note>
    </ligand>
</feature>
<comment type="catalytic activity">
    <reaction evidence="1">
        <text>a myo-inositol phosphate + H2O = myo-inositol + phosphate</text>
        <dbReference type="Rhea" id="RHEA:24056"/>
        <dbReference type="ChEBI" id="CHEBI:15377"/>
        <dbReference type="ChEBI" id="CHEBI:17268"/>
        <dbReference type="ChEBI" id="CHEBI:43474"/>
        <dbReference type="ChEBI" id="CHEBI:84139"/>
        <dbReference type="EC" id="3.1.3.25"/>
    </reaction>
</comment>
<dbReference type="FunFam" id="3.40.190.80:FF:000002">
    <property type="entry name" value="Inositol-1-monophosphatase"/>
    <property type="match status" value="1"/>
</dbReference>
<dbReference type="EMBL" id="DUFG01000015">
    <property type="protein sequence ID" value="HIH08257.1"/>
    <property type="molecule type" value="Genomic_DNA"/>
</dbReference>
<dbReference type="Gene3D" id="3.40.190.80">
    <property type="match status" value="1"/>
</dbReference>
<dbReference type="Pfam" id="PF00459">
    <property type="entry name" value="Inositol_P"/>
    <property type="match status" value="1"/>
</dbReference>
<dbReference type="InterPro" id="IPR033942">
    <property type="entry name" value="IMPase"/>
</dbReference>
<sequence length="258" mass="28305">MRKETRAAIKAAGEAGKIIMKHFKRKPSFMHKSSAVDLVTEADLEAEKKVKSILGKAFPDFGFLGEESGAEEGSNGRYWVVDPVDGTNNFAHRFPFFCVSIALVEEKKVGLGVIFDPAAKELFVAEKGKGAFLNGNRIRVSSTSRLIDSLVVTGFPYNERKLIDKTIKSISNLVGKTHGVRRMGSAALDLCYVASGRSDAFFEYELKPWDVAAGLIILGEAGGKLTTINNEKADLFSVNFIASNGKIHRELFEKLVRL</sequence>
<evidence type="ECO:0000256" key="2">
    <source>
        <dbReference type="ARBA" id="ARBA00001946"/>
    </source>
</evidence>
<evidence type="ECO:0000256" key="6">
    <source>
        <dbReference type="ARBA" id="ARBA00022801"/>
    </source>
</evidence>
<feature type="binding site" evidence="8">
    <location>
        <position position="85"/>
    </location>
    <ligand>
        <name>Mg(2+)</name>
        <dbReference type="ChEBI" id="CHEBI:18420"/>
        <label>1</label>
        <note>catalytic</note>
    </ligand>
</feature>
<dbReference type="Gene3D" id="3.30.540.10">
    <property type="entry name" value="Fructose-1,6-Bisphosphatase, subunit A, domain 1"/>
    <property type="match status" value="1"/>
</dbReference>
<evidence type="ECO:0000256" key="1">
    <source>
        <dbReference type="ARBA" id="ARBA00001033"/>
    </source>
</evidence>
<evidence type="ECO:0000256" key="7">
    <source>
        <dbReference type="ARBA" id="ARBA00022842"/>
    </source>
</evidence>
<dbReference type="InterPro" id="IPR022337">
    <property type="entry name" value="Inositol_monophosphatase_SuhB"/>
</dbReference>
<dbReference type="AlphaFoldDB" id="A0A7J4IWU9"/>
<comment type="cofactor">
    <cofactor evidence="2 8">
        <name>Mg(2+)</name>
        <dbReference type="ChEBI" id="CHEBI:18420"/>
    </cofactor>
</comment>
<dbReference type="EC" id="3.1.3.25" evidence="4"/>
<keyword evidence="5 8" id="KW-0479">Metal-binding</keyword>
<dbReference type="CDD" id="cd01639">
    <property type="entry name" value="IMPase"/>
    <property type="match status" value="1"/>
</dbReference>